<protein>
    <submittedName>
        <fullName evidence="2">Uncharacterized protein</fullName>
    </submittedName>
</protein>
<dbReference type="AlphaFoldDB" id="A0ABD0L1S9"/>
<sequence>VCVTEVVCVTGLFPWVMLATQPLFCYANWPRPIFRRIPRAMRLLTPDDDTDTQPSSHCIYPKEYVKPEMVIYGWQP</sequence>
<evidence type="ECO:0000313" key="3">
    <source>
        <dbReference type="Proteomes" id="UP001519460"/>
    </source>
</evidence>
<keyword evidence="1" id="KW-1133">Transmembrane helix</keyword>
<dbReference type="Proteomes" id="UP001519460">
    <property type="component" value="Unassembled WGS sequence"/>
</dbReference>
<keyword evidence="1" id="KW-0812">Transmembrane</keyword>
<name>A0ABD0L1S9_9CAEN</name>
<feature type="non-terminal residue" evidence="2">
    <location>
        <position position="1"/>
    </location>
</feature>
<evidence type="ECO:0000313" key="2">
    <source>
        <dbReference type="EMBL" id="KAK7493352.1"/>
    </source>
</evidence>
<keyword evidence="3" id="KW-1185">Reference proteome</keyword>
<feature type="transmembrane region" description="Helical" evidence="1">
    <location>
        <begin position="12"/>
        <end position="29"/>
    </location>
</feature>
<evidence type="ECO:0000256" key="1">
    <source>
        <dbReference type="SAM" id="Phobius"/>
    </source>
</evidence>
<accession>A0ABD0L1S9</accession>
<comment type="caution">
    <text evidence="2">The sequence shown here is derived from an EMBL/GenBank/DDBJ whole genome shotgun (WGS) entry which is preliminary data.</text>
</comment>
<gene>
    <name evidence="2" type="ORF">BaRGS_00015478</name>
</gene>
<proteinExistence type="predicted"/>
<reference evidence="2 3" key="1">
    <citation type="journal article" date="2023" name="Sci. Data">
        <title>Genome assembly of the Korean intertidal mud-creeper Batillaria attramentaria.</title>
        <authorList>
            <person name="Patra A.K."/>
            <person name="Ho P.T."/>
            <person name="Jun S."/>
            <person name="Lee S.J."/>
            <person name="Kim Y."/>
            <person name="Won Y.J."/>
        </authorList>
    </citation>
    <scope>NUCLEOTIDE SEQUENCE [LARGE SCALE GENOMIC DNA]</scope>
    <source>
        <strain evidence="2">Wonlab-2016</strain>
    </source>
</reference>
<keyword evidence="1" id="KW-0472">Membrane</keyword>
<organism evidence="2 3">
    <name type="scientific">Batillaria attramentaria</name>
    <dbReference type="NCBI Taxonomy" id="370345"/>
    <lineage>
        <taxon>Eukaryota</taxon>
        <taxon>Metazoa</taxon>
        <taxon>Spiralia</taxon>
        <taxon>Lophotrochozoa</taxon>
        <taxon>Mollusca</taxon>
        <taxon>Gastropoda</taxon>
        <taxon>Caenogastropoda</taxon>
        <taxon>Sorbeoconcha</taxon>
        <taxon>Cerithioidea</taxon>
        <taxon>Batillariidae</taxon>
        <taxon>Batillaria</taxon>
    </lineage>
</organism>
<dbReference type="EMBL" id="JACVVK020000094">
    <property type="protein sequence ID" value="KAK7493352.1"/>
    <property type="molecule type" value="Genomic_DNA"/>
</dbReference>